<evidence type="ECO:0000256" key="1">
    <source>
        <dbReference type="SAM" id="Phobius"/>
    </source>
</evidence>
<protein>
    <submittedName>
        <fullName evidence="3">Uncharacterized protein LOC111114073</fullName>
    </submittedName>
</protein>
<proteinExistence type="predicted"/>
<sequence>MDGFDLYERHPRTSQRQFCFPALVVQVFAIVVFILVAVTCTPKLTRGILDQYLEKEYRTHKCPQNKAEWKDREREFKCPEINKAHVYHCVLNSEKTELVEVCAPVVNIQGGRCTAFDFSGQTIQESSTSCGNTCPNMYKSSEAYLCKNLYL</sequence>
<dbReference type="KEGG" id="cvn:111114073"/>
<feature type="transmembrane region" description="Helical" evidence="1">
    <location>
        <begin position="18"/>
        <end position="38"/>
    </location>
</feature>
<dbReference type="AlphaFoldDB" id="A0A8B8BXP3"/>
<dbReference type="RefSeq" id="XP_022308070.1">
    <property type="nucleotide sequence ID" value="XM_022452362.1"/>
</dbReference>
<evidence type="ECO:0000313" key="3">
    <source>
        <dbReference type="RefSeq" id="XP_022308070.1"/>
    </source>
</evidence>
<accession>A0A8B8BXP3</accession>
<organism evidence="2 3">
    <name type="scientific">Crassostrea virginica</name>
    <name type="common">Eastern oyster</name>
    <dbReference type="NCBI Taxonomy" id="6565"/>
    <lineage>
        <taxon>Eukaryota</taxon>
        <taxon>Metazoa</taxon>
        <taxon>Spiralia</taxon>
        <taxon>Lophotrochozoa</taxon>
        <taxon>Mollusca</taxon>
        <taxon>Bivalvia</taxon>
        <taxon>Autobranchia</taxon>
        <taxon>Pteriomorphia</taxon>
        <taxon>Ostreida</taxon>
        <taxon>Ostreoidea</taxon>
        <taxon>Ostreidae</taxon>
        <taxon>Crassostrea</taxon>
    </lineage>
</organism>
<keyword evidence="1" id="KW-0472">Membrane</keyword>
<evidence type="ECO:0000313" key="2">
    <source>
        <dbReference type="Proteomes" id="UP000694844"/>
    </source>
</evidence>
<reference evidence="3" key="1">
    <citation type="submission" date="2025-08" db="UniProtKB">
        <authorList>
            <consortium name="RefSeq"/>
        </authorList>
    </citation>
    <scope>IDENTIFICATION</scope>
    <source>
        <tissue evidence="3">Whole sample</tissue>
    </source>
</reference>
<keyword evidence="1" id="KW-0812">Transmembrane</keyword>
<keyword evidence="2" id="KW-1185">Reference proteome</keyword>
<gene>
    <name evidence="3" type="primary">LOC111114073</name>
</gene>
<dbReference type="GeneID" id="111114073"/>
<keyword evidence="1" id="KW-1133">Transmembrane helix</keyword>
<name>A0A8B8BXP3_CRAVI</name>
<dbReference type="Proteomes" id="UP000694844">
    <property type="component" value="Chromosome 9"/>
</dbReference>